<dbReference type="Proteomes" id="UP001174136">
    <property type="component" value="Unassembled WGS sequence"/>
</dbReference>
<gene>
    <name evidence="2" type="ORF">N1851_008477</name>
    <name evidence="1" type="ORF">N1851_023442</name>
</gene>
<evidence type="ECO:0000313" key="3">
    <source>
        <dbReference type="Proteomes" id="UP001174136"/>
    </source>
</evidence>
<dbReference type="EMBL" id="JAOPHQ010004314">
    <property type="protein sequence ID" value="KAK0139669.1"/>
    <property type="molecule type" value="Genomic_DNA"/>
</dbReference>
<comment type="caution">
    <text evidence="1">The sequence shown here is derived from an EMBL/GenBank/DDBJ whole genome shotgun (WGS) entry which is preliminary data.</text>
</comment>
<evidence type="ECO:0000313" key="1">
    <source>
        <dbReference type="EMBL" id="KAK0139669.1"/>
    </source>
</evidence>
<accession>A0AA47MGI9</accession>
<dbReference type="EMBL" id="JAOPHQ010001489">
    <property type="protein sequence ID" value="KAK0150423.1"/>
    <property type="molecule type" value="Genomic_DNA"/>
</dbReference>
<keyword evidence="3" id="KW-1185">Reference proteome</keyword>
<dbReference type="AlphaFoldDB" id="A0AA47MGI9"/>
<reference evidence="1" key="1">
    <citation type="journal article" date="2023" name="Front. Mar. Sci.">
        <title>A new Merluccius polli reference genome to investigate the effects of global change in West African waters.</title>
        <authorList>
            <person name="Mateo J.L."/>
            <person name="Blanco-Fernandez C."/>
            <person name="Garcia-Vazquez E."/>
            <person name="Machado-Schiaffino G."/>
        </authorList>
    </citation>
    <scope>NUCLEOTIDE SEQUENCE</scope>
    <source>
        <strain evidence="1">C29</strain>
        <tissue evidence="1">Fin</tissue>
    </source>
</reference>
<proteinExistence type="predicted"/>
<evidence type="ECO:0000313" key="2">
    <source>
        <dbReference type="EMBL" id="KAK0150423.1"/>
    </source>
</evidence>
<protein>
    <submittedName>
        <fullName evidence="1">Uncharacterized protein</fullName>
    </submittedName>
</protein>
<sequence>MFPACPPHLRLVRFIKDKQKEPIIGLPYIVVCICSKAHSTPLHLCFACRTYFSEAEVWNHMSSQSHALYTMMRKGMPFAWGHDMDIRVLRRCALEQQQQQSNGDHILKVFDVPYSIFSKLKKDFFGK</sequence>
<name>A0AA47MGI9_MERPO</name>
<organism evidence="1 3">
    <name type="scientific">Merluccius polli</name>
    <name type="common">Benguela hake</name>
    <name type="synonym">Merluccius cadenati</name>
    <dbReference type="NCBI Taxonomy" id="89951"/>
    <lineage>
        <taxon>Eukaryota</taxon>
        <taxon>Metazoa</taxon>
        <taxon>Chordata</taxon>
        <taxon>Craniata</taxon>
        <taxon>Vertebrata</taxon>
        <taxon>Euteleostomi</taxon>
        <taxon>Actinopterygii</taxon>
        <taxon>Neopterygii</taxon>
        <taxon>Teleostei</taxon>
        <taxon>Neoteleostei</taxon>
        <taxon>Acanthomorphata</taxon>
        <taxon>Zeiogadaria</taxon>
        <taxon>Gadariae</taxon>
        <taxon>Gadiformes</taxon>
        <taxon>Gadoidei</taxon>
        <taxon>Merlucciidae</taxon>
        <taxon>Merluccius</taxon>
    </lineage>
</organism>